<reference evidence="1 2" key="2">
    <citation type="journal article" date="2017" name="Nature">
        <title>The Apostasia genome and the evolution of orchids.</title>
        <authorList>
            <person name="Zhang G.Q."/>
            <person name="Liu K.W."/>
            <person name="Li Z."/>
            <person name="Lohaus R."/>
            <person name="Hsiao Y.Y."/>
            <person name="Niu S.C."/>
            <person name="Wang J.Y."/>
            <person name="Lin Y.C."/>
            <person name="Xu Q."/>
            <person name="Chen L.J."/>
            <person name="Yoshida K."/>
            <person name="Fujiwara S."/>
            <person name="Wang Z.W."/>
            <person name="Zhang Y.Q."/>
            <person name="Mitsuda N."/>
            <person name="Wang M."/>
            <person name="Liu G.H."/>
            <person name="Pecoraro L."/>
            <person name="Huang H.X."/>
            <person name="Xiao X.J."/>
            <person name="Lin M."/>
            <person name="Wu X.Y."/>
            <person name="Wu W.L."/>
            <person name="Chen Y.Y."/>
            <person name="Chang S.B."/>
            <person name="Sakamoto S."/>
            <person name="Ohme-Takagi M."/>
            <person name="Yagi M."/>
            <person name="Zeng S.J."/>
            <person name="Shen C.Y."/>
            <person name="Yeh C.M."/>
            <person name="Luo Y.B."/>
            <person name="Tsai W.C."/>
            <person name="Van de Peer Y."/>
            <person name="Liu Z.J."/>
        </authorList>
    </citation>
    <scope>NUCLEOTIDE SEQUENCE [LARGE SCALE GENOMIC DNA]</scope>
    <source>
        <tissue evidence="1">The whole plant</tissue>
    </source>
</reference>
<dbReference type="Proteomes" id="UP000233837">
    <property type="component" value="Unassembled WGS sequence"/>
</dbReference>
<protein>
    <submittedName>
        <fullName evidence="1">Uncharacterized protein</fullName>
    </submittedName>
</protein>
<proteinExistence type="predicted"/>
<accession>A0A2I0VYM3</accession>
<evidence type="ECO:0000313" key="1">
    <source>
        <dbReference type="EMBL" id="PKU68517.1"/>
    </source>
</evidence>
<organism evidence="1 2">
    <name type="scientific">Dendrobium catenatum</name>
    <dbReference type="NCBI Taxonomy" id="906689"/>
    <lineage>
        <taxon>Eukaryota</taxon>
        <taxon>Viridiplantae</taxon>
        <taxon>Streptophyta</taxon>
        <taxon>Embryophyta</taxon>
        <taxon>Tracheophyta</taxon>
        <taxon>Spermatophyta</taxon>
        <taxon>Magnoliopsida</taxon>
        <taxon>Liliopsida</taxon>
        <taxon>Asparagales</taxon>
        <taxon>Orchidaceae</taxon>
        <taxon>Epidendroideae</taxon>
        <taxon>Malaxideae</taxon>
        <taxon>Dendrobiinae</taxon>
        <taxon>Dendrobium</taxon>
    </lineage>
</organism>
<sequence>MAFNILLGSLLPFSYRRRLEYTDLSLKGKPNRTSTVLLVLPHAKTPQLISLYSFIYSTLPPSKALPALELLYLLYPNLSRLNSQTSVQLSAFTLAEYRPAPSSSPHQADLPRPAVQLSSRHFFL</sequence>
<keyword evidence="2" id="KW-1185">Reference proteome</keyword>
<reference evidence="1 2" key="1">
    <citation type="journal article" date="2016" name="Sci. Rep.">
        <title>The Dendrobium catenatum Lindl. genome sequence provides insights into polysaccharide synthase, floral development and adaptive evolution.</title>
        <authorList>
            <person name="Zhang G.Q."/>
            <person name="Xu Q."/>
            <person name="Bian C."/>
            <person name="Tsai W.C."/>
            <person name="Yeh C.M."/>
            <person name="Liu K.W."/>
            <person name="Yoshida K."/>
            <person name="Zhang L.S."/>
            <person name="Chang S.B."/>
            <person name="Chen F."/>
            <person name="Shi Y."/>
            <person name="Su Y.Y."/>
            <person name="Zhang Y.Q."/>
            <person name="Chen L.J."/>
            <person name="Yin Y."/>
            <person name="Lin M."/>
            <person name="Huang H."/>
            <person name="Deng H."/>
            <person name="Wang Z.W."/>
            <person name="Zhu S.L."/>
            <person name="Zhao X."/>
            <person name="Deng C."/>
            <person name="Niu S.C."/>
            <person name="Huang J."/>
            <person name="Wang M."/>
            <person name="Liu G.H."/>
            <person name="Yang H.J."/>
            <person name="Xiao X.J."/>
            <person name="Hsiao Y.Y."/>
            <person name="Wu W.L."/>
            <person name="Chen Y.Y."/>
            <person name="Mitsuda N."/>
            <person name="Ohme-Takagi M."/>
            <person name="Luo Y.B."/>
            <person name="Van de Peer Y."/>
            <person name="Liu Z.J."/>
        </authorList>
    </citation>
    <scope>NUCLEOTIDE SEQUENCE [LARGE SCALE GENOMIC DNA]</scope>
    <source>
        <tissue evidence="1">The whole plant</tissue>
    </source>
</reference>
<evidence type="ECO:0000313" key="2">
    <source>
        <dbReference type="Proteomes" id="UP000233837"/>
    </source>
</evidence>
<dbReference type="AlphaFoldDB" id="A0A2I0VYM3"/>
<name>A0A2I0VYM3_9ASPA</name>
<gene>
    <name evidence="1" type="ORF">MA16_Dca016449</name>
</gene>
<dbReference type="EMBL" id="KZ503084">
    <property type="protein sequence ID" value="PKU68517.1"/>
    <property type="molecule type" value="Genomic_DNA"/>
</dbReference>